<dbReference type="AlphaFoldDB" id="A0A914YJ13"/>
<dbReference type="PANTHER" id="PTHR31432">
    <property type="entry name" value="INTRAFLAGELLAR TRANSPORT PROTEIN 74 HOMOLOG"/>
    <property type="match status" value="1"/>
</dbReference>
<dbReference type="WBParaSite" id="PSU_v2.g18821.t1">
    <property type="protein sequence ID" value="PSU_v2.g18821.t1"/>
    <property type="gene ID" value="PSU_v2.g18821"/>
</dbReference>
<evidence type="ECO:0000313" key="2">
    <source>
        <dbReference type="Proteomes" id="UP000887577"/>
    </source>
</evidence>
<organism evidence="2 3">
    <name type="scientific">Panagrolaimus superbus</name>
    <dbReference type="NCBI Taxonomy" id="310955"/>
    <lineage>
        <taxon>Eukaryota</taxon>
        <taxon>Metazoa</taxon>
        <taxon>Ecdysozoa</taxon>
        <taxon>Nematoda</taxon>
        <taxon>Chromadorea</taxon>
        <taxon>Rhabditida</taxon>
        <taxon>Tylenchina</taxon>
        <taxon>Panagrolaimomorpha</taxon>
        <taxon>Panagrolaimoidea</taxon>
        <taxon>Panagrolaimidae</taxon>
        <taxon>Panagrolaimus</taxon>
    </lineage>
</organism>
<dbReference type="InterPro" id="IPR029602">
    <property type="entry name" value="IFT74"/>
</dbReference>
<evidence type="ECO:0000313" key="3">
    <source>
        <dbReference type="WBParaSite" id="PSU_v2.g18821.t1"/>
    </source>
</evidence>
<dbReference type="Gene3D" id="1.10.287.1490">
    <property type="match status" value="1"/>
</dbReference>
<keyword evidence="2" id="KW-1185">Reference proteome</keyword>
<feature type="coiled-coil region" evidence="1">
    <location>
        <begin position="7"/>
        <end position="116"/>
    </location>
</feature>
<dbReference type="GO" id="GO:0030992">
    <property type="term" value="C:intraciliary transport particle B"/>
    <property type="evidence" value="ECO:0007669"/>
    <property type="project" value="InterPro"/>
</dbReference>
<evidence type="ECO:0000256" key="1">
    <source>
        <dbReference type="SAM" id="Coils"/>
    </source>
</evidence>
<reference evidence="3" key="1">
    <citation type="submission" date="2022-11" db="UniProtKB">
        <authorList>
            <consortium name="WormBaseParasite"/>
        </authorList>
    </citation>
    <scope>IDENTIFICATION</scope>
</reference>
<proteinExistence type="predicted"/>
<accession>A0A914YJ13</accession>
<protein>
    <submittedName>
        <fullName evidence="3">Uncharacterized protein</fullName>
    </submittedName>
</protein>
<name>A0A914YJ13_9BILA</name>
<keyword evidence="1" id="KW-0175">Coiled coil</keyword>
<dbReference type="PANTHER" id="PTHR31432:SF0">
    <property type="entry name" value="INTRAFLAGELLAR TRANSPORT PROTEIN 74 HOMOLOG"/>
    <property type="match status" value="1"/>
</dbReference>
<sequence>MDKTYFMGLLNTQFADLNQEIESLEKELIKFESEQQKLLFYEQRAEEQAEEIKKLQGELSDYNLLIDYQNTNKDFSELQFEVQEEQTKNAEISKQVEDLFRERREKEDASKTLEAQVHEIRISNENLINSMV</sequence>
<dbReference type="GO" id="GO:0035735">
    <property type="term" value="P:intraciliary transport involved in cilium assembly"/>
    <property type="evidence" value="ECO:0007669"/>
    <property type="project" value="TreeGrafter"/>
</dbReference>
<dbReference type="GO" id="GO:0005929">
    <property type="term" value="C:cilium"/>
    <property type="evidence" value="ECO:0007669"/>
    <property type="project" value="TreeGrafter"/>
</dbReference>
<dbReference type="GO" id="GO:0048487">
    <property type="term" value="F:beta-tubulin binding"/>
    <property type="evidence" value="ECO:0007669"/>
    <property type="project" value="InterPro"/>
</dbReference>
<dbReference type="Proteomes" id="UP000887577">
    <property type="component" value="Unplaced"/>
</dbReference>